<gene>
    <name evidence="2" type="ORF">EJ03DRAFT_330564</name>
</gene>
<feature type="compositionally biased region" description="Basic and acidic residues" evidence="1">
    <location>
        <begin position="451"/>
        <end position="464"/>
    </location>
</feature>
<feature type="compositionally biased region" description="Pro residues" evidence="1">
    <location>
        <begin position="231"/>
        <end position="244"/>
    </location>
</feature>
<evidence type="ECO:0000256" key="1">
    <source>
        <dbReference type="SAM" id="MobiDB-lite"/>
    </source>
</evidence>
<feature type="compositionally biased region" description="Basic and acidic residues" evidence="1">
    <location>
        <begin position="138"/>
        <end position="155"/>
    </location>
</feature>
<feature type="compositionally biased region" description="Polar residues" evidence="1">
    <location>
        <begin position="187"/>
        <end position="208"/>
    </location>
</feature>
<protein>
    <submittedName>
        <fullName evidence="2">Uncharacterized protein</fullName>
    </submittedName>
</protein>
<feature type="region of interest" description="Disordered" evidence="1">
    <location>
        <begin position="1"/>
        <end position="64"/>
    </location>
</feature>
<dbReference type="OrthoDB" id="3939134at2759"/>
<dbReference type="Proteomes" id="UP000799436">
    <property type="component" value="Unassembled WGS sequence"/>
</dbReference>
<dbReference type="AlphaFoldDB" id="A0A6G1L026"/>
<feature type="compositionally biased region" description="Acidic residues" evidence="1">
    <location>
        <begin position="324"/>
        <end position="336"/>
    </location>
</feature>
<sequence>MARPSKMKTPKTPAARPTPGDDSLLSTENGGRVAHLAGGLVEGDTELLRDSPAKHTRSMGAHISTEEACEVVRATAAEIDKMRNEGAPRRSGKLRRVSKGLLGRTSISNPPYQNPARGIKRLGPSLAARPDTYAVDISPDKDPRKRLRREVEDAKGISPLRKQKKQKAASPAREWLEQSWDDDQERANQQLIDQQQASEALRQEFSSPRRSRRQQEKELSTQDAREKQWFPDPPAGPPTDPPVFEPSIPLAEDAEPQAEAGAIDETEAPEKPSPRKTGRPKRNSSAHAQLSINVDYTEQSDPPQDLGAVQHDEARNAIASAEPIGDEEMYDQDDDYQPSPVDHDDSGEGMEDQREEDALSEKPAPAAANLFKGPILQPEDMGYSEVQSSPARTPSPKKQVMRQKKRKADAIENRSQHAASSSKKVRANPAPEVEAGPSSGALFVGEDEVEDRQAKHADIEEATGKETTPAPPTNDRRLYGQWTHLRNAFRTVNDIGVQHLNGVRLDRRKFKRLNDQGINTIINVCNEAIEKLRENEEVAPELTEIADRVDALYKEDEENKIDLGNLVRIKAIYAKLVPRLLALLKTLVVVFEDRDGNALSKEHMKIVINFMKVIMDLEEGAKEFVRPPSELALIQPNYSILSALKKAYEGLRREVTQKELQKEREEQERRYQEERARDEAEQAEEEHIRAEVNKVRRAWNKLHTERLWAEAGIMSKQKQRHLRVPELEEEIDQDGQPFIREQVFHPRIGPPPALVQRAKDLEWSTLQLEALDYGLRKFAGPHVFIKLMREYCGKGRPLNDFSVTEIVTTAAMYKDYMAELQMRELGRVEEWVATIPNWVRGQGSGQENVEV</sequence>
<dbReference type="EMBL" id="ML995881">
    <property type="protein sequence ID" value="KAF2765889.1"/>
    <property type="molecule type" value="Genomic_DNA"/>
</dbReference>
<feature type="region of interest" description="Disordered" evidence="1">
    <location>
        <begin position="659"/>
        <end position="684"/>
    </location>
</feature>
<feature type="region of interest" description="Disordered" evidence="1">
    <location>
        <begin position="80"/>
        <end position="476"/>
    </location>
</feature>
<evidence type="ECO:0000313" key="3">
    <source>
        <dbReference type="Proteomes" id="UP000799436"/>
    </source>
</evidence>
<organism evidence="2 3">
    <name type="scientific">Teratosphaeria nubilosa</name>
    <dbReference type="NCBI Taxonomy" id="161662"/>
    <lineage>
        <taxon>Eukaryota</taxon>
        <taxon>Fungi</taxon>
        <taxon>Dikarya</taxon>
        <taxon>Ascomycota</taxon>
        <taxon>Pezizomycotina</taxon>
        <taxon>Dothideomycetes</taxon>
        <taxon>Dothideomycetidae</taxon>
        <taxon>Mycosphaerellales</taxon>
        <taxon>Teratosphaeriaceae</taxon>
        <taxon>Teratosphaeria</taxon>
    </lineage>
</organism>
<feature type="compositionally biased region" description="Basic residues" evidence="1">
    <location>
        <begin position="274"/>
        <end position="284"/>
    </location>
</feature>
<proteinExistence type="predicted"/>
<accession>A0A6G1L026</accession>
<feature type="compositionally biased region" description="Acidic residues" evidence="1">
    <location>
        <begin position="252"/>
        <end position="267"/>
    </location>
</feature>
<keyword evidence="3" id="KW-1185">Reference proteome</keyword>
<feature type="compositionally biased region" description="Basic and acidic residues" evidence="1">
    <location>
        <begin position="213"/>
        <end position="229"/>
    </location>
</feature>
<evidence type="ECO:0000313" key="2">
    <source>
        <dbReference type="EMBL" id="KAF2765889.1"/>
    </source>
</evidence>
<feature type="compositionally biased region" description="Polar residues" evidence="1">
    <location>
        <begin position="285"/>
        <end position="302"/>
    </location>
</feature>
<reference evidence="2" key="1">
    <citation type="journal article" date="2020" name="Stud. Mycol.">
        <title>101 Dothideomycetes genomes: a test case for predicting lifestyles and emergence of pathogens.</title>
        <authorList>
            <person name="Haridas S."/>
            <person name="Albert R."/>
            <person name="Binder M."/>
            <person name="Bloem J."/>
            <person name="Labutti K."/>
            <person name="Salamov A."/>
            <person name="Andreopoulos B."/>
            <person name="Baker S."/>
            <person name="Barry K."/>
            <person name="Bills G."/>
            <person name="Bluhm B."/>
            <person name="Cannon C."/>
            <person name="Castanera R."/>
            <person name="Culley D."/>
            <person name="Daum C."/>
            <person name="Ezra D."/>
            <person name="Gonzalez J."/>
            <person name="Henrissat B."/>
            <person name="Kuo A."/>
            <person name="Liang C."/>
            <person name="Lipzen A."/>
            <person name="Lutzoni F."/>
            <person name="Magnuson J."/>
            <person name="Mondo S."/>
            <person name="Nolan M."/>
            <person name="Ohm R."/>
            <person name="Pangilinan J."/>
            <person name="Park H.-J."/>
            <person name="Ramirez L."/>
            <person name="Alfaro M."/>
            <person name="Sun H."/>
            <person name="Tritt A."/>
            <person name="Yoshinaga Y."/>
            <person name="Zwiers L.-H."/>
            <person name="Turgeon B."/>
            <person name="Goodwin S."/>
            <person name="Spatafora J."/>
            <person name="Crous P."/>
            <person name="Grigoriev I."/>
        </authorList>
    </citation>
    <scope>NUCLEOTIDE SEQUENCE</scope>
    <source>
        <strain evidence="2">CBS 116005</strain>
    </source>
</reference>
<name>A0A6G1L026_9PEZI</name>